<protein>
    <submittedName>
        <fullName evidence="1">Secretin</fullName>
    </submittedName>
</protein>
<sequence>SGLAGGRGDPRRRRCGGRWVIGVAAWPHAWLQPGEESEVYIAVRQPQISKMAKESRPSLLRGAKP</sequence>
<name>A0A3M2WIN1_PSEYM</name>
<reference evidence="1 2" key="1">
    <citation type="submission" date="2018-08" db="EMBL/GenBank/DDBJ databases">
        <title>Recombination of ecologically and evolutionarily significant loci maintains genetic cohesion in the Pseudomonas syringae species complex.</title>
        <authorList>
            <person name="Dillon M."/>
            <person name="Thakur S."/>
            <person name="Almeida R.N.D."/>
            <person name="Weir B.S."/>
            <person name="Guttman D.S."/>
        </authorList>
    </citation>
    <scope>NUCLEOTIDE SEQUENCE [LARGE SCALE GENOMIC DNA]</scope>
    <source>
        <strain evidence="1 2">88_10</strain>
    </source>
</reference>
<organism evidence="1 2">
    <name type="scientific">Pseudomonas syringae pv. maculicola</name>
    <dbReference type="NCBI Taxonomy" id="59511"/>
    <lineage>
        <taxon>Bacteria</taxon>
        <taxon>Pseudomonadati</taxon>
        <taxon>Pseudomonadota</taxon>
        <taxon>Gammaproteobacteria</taxon>
        <taxon>Pseudomonadales</taxon>
        <taxon>Pseudomonadaceae</taxon>
        <taxon>Pseudomonas</taxon>
    </lineage>
</organism>
<dbReference type="EMBL" id="RBNL01003427">
    <property type="protein sequence ID" value="RML51244.1"/>
    <property type="molecule type" value="Genomic_DNA"/>
</dbReference>
<comment type="caution">
    <text evidence="1">The sequence shown here is derived from an EMBL/GenBank/DDBJ whole genome shotgun (WGS) entry which is preliminary data.</text>
</comment>
<dbReference type="AlphaFoldDB" id="A0A3M2WIN1"/>
<accession>A0A3M2WIN1</accession>
<proteinExistence type="predicted"/>
<gene>
    <name evidence="1" type="ORF">APX70_07388</name>
</gene>
<dbReference type="Proteomes" id="UP000282378">
    <property type="component" value="Unassembled WGS sequence"/>
</dbReference>
<evidence type="ECO:0000313" key="2">
    <source>
        <dbReference type="Proteomes" id="UP000282378"/>
    </source>
</evidence>
<evidence type="ECO:0000313" key="1">
    <source>
        <dbReference type="EMBL" id="RML51244.1"/>
    </source>
</evidence>
<feature type="non-terminal residue" evidence="1">
    <location>
        <position position="1"/>
    </location>
</feature>